<dbReference type="EMBL" id="OC989009">
    <property type="protein sequence ID" value="CAG4645664.1"/>
    <property type="molecule type" value="Genomic_DNA"/>
</dbReference>
<dbReference type="PANTHER" id="PTHR31094">
    <property type="entry name" value="RIKEN CDNA 2310061I04 GENE"/>
    <property type="match status" value="1"/>
</dbReference>
<reference evidence="1" key="1">
    <citation type="submission" date="2021-04" db="EMBL/GenBank/DDBJ databases">
        <authorList>
            <person name="Cornetti L."/>
        </authorList>
    </citation>
    <scope>NUCLEOTIDE SEQUENCE</scope>
</reference>
<dbReference type="AlphaFoldDB" id="A0A9N6ZH96"/>
<accession>A0A9N6ZH96</accession>
<gene>
    <name evidence="1" type="primary">EOG090X09QP</name>
</gene>
<organism evidence="1">
    <name type="scientific">Lynceus sp. MCZ IZ 141354</name>
    <dbReference type="NCBI Taxonomy" id="1930659"/>
    <lineage>
        <taxon>Eukaryota</taxon>
        <taxon>Metazoa</taxon>
        <taxon>Ecdysozoa</taxon>
        <taxon>Arthropoda</taxon>
        <taxon>Crustacea</taxon>
        <taxon>Branchiopoda</taxon>
        <taxon>Diplostraca</taxon>
        <taxon>Laevicaudata</taxon>
        <taxon>Lynceidae</taxon>
        <taxon>Lynceus</taxon>
    </lineage>
</organism>
<dbReference type="PANTHER" id="PTHR31094:SF2">
    <property type="entry name" value="RIKEN CDNA 2310061I04 GENE"/>
    <property type="match status" value="1"/>
</dbReference>
<sequence length="303" mass="35147">MKDLEWDEHTRVDVLKHLEALESFQRYSKMSSSYQLMNIRNLRETPGYEMGFRFACQDASEVYQASFDYCYGQELAKEKQNIAKFSKASESDPAPKGLPNQSQLDVIFKHLSESLPRIFVDTLDYRLYSQDVVFENNITNIRTVGLYNYIKQVALLRTVAHLKYARVGFDILKITSHADEGCIRIRWRIRGISGLKVLFQFWKYKLWNFKNIIDNQEVWYDGFSTFYVNADGNIHLHRADKVMPDTDKSEAEKATTLAAKLALLLGLIPKPSLNDLQQAMMFTYEGSQAYDLKYVAIKNEPVN</sequence>
<dbReference type="Pfam" id="PF10184">
    <property type="entry name" value="DUF2358"/>
    <property type="match status" value="1"/>
</dbReference>
<protein>
    <submittedName>
        <fullName evidence="1">EOG090X09QP</fullName>
    </submittedName>
</protein>
<name>A0A9N6ZH96_9CRUS</name>
<dbReference type="InterPro" id="IPR018790">
    <property type="entry name" value="DUF2358"/>
</dbReference>
<proteinExistence type="predicted"/>
<evidence type="ECO:0000313" key="1">
    <source>
        <dbReference type="EMBL" id="CAG4645664.1"/>
    </source>
</evidence>